<proteinExistence type="predicted"/>
<dbReference type="InterPro" id="IPR051932">
    <property type="entry name" value="Bact_StressResp_Reg"/>
</dbReference>
<evidence type="ECO:0000313" key="2">
    <source>
        <dbReference type="EMBL" id="EYF07794.1"/>
    </source>
</evidence>
<dbReference type="Proteomes" id="UP000019678">
    <property type="component" value="Unassembled WGS sequence"/>
</dbReference>
<evidence type="ECO:0000259" key="1">
    <source>
        <dbReference type="PROSITE" id="PS50801"/>
    </source>
</evidence>
<sequence length="381" mass="40910">MSLDQHLSALELSILPTWVYDHARMRFPWVNTRAVALWRASDRAELLSRDMSGLSLAVRTRLDNYQRAVLDGETVLEDWTLYPRGVPEAVTLHGQAVQLDDGRTGILFQALPRQAAPDDAATRGVEAVRHTSALISLVDGEGHVLFHNPAVMRAMGTAATLDVLFPDRDVAASILQVLAADAPPFTAEVAVGTPQGERLHLVEARATTDPVTGARAILVQQLDLTAQRRAEVEVEAQRQLIEELNRSLVVVAEQRQQILALSAPILEVGRGTLAVPLIGQLDAARGDELGARLLPAITSRGARHVILDLTGADALDRQGATALERLSRALSLLGARAILTGVQPEVARALVEAGIHAEGFTILRTLGEGLEACRAKGPAPL</sequence>
<dbReference type="Gene3D" id="3.30.750.24">
    <property type="entry name" value="STAS domain"/>
    <property type="match status" value="1"/>
</dbReference>
<keyword evidence="3" id="KW-1185">Reference proteome</keyword>
<dbReference type="InterPro" id="IPR002645">
    <property type="entry name" value="STAS_dom"/>
</dbReference>
<dbReference type="OrthoDB" id="5507190at2"/>
<dbReference type="SUPFAM" id="SSF52091">
    <property type="entry name" value="SpoIIaa-like"/>
    <property type="match status" value="1"/>
</dbReference>
<dbReference type="STRING" id="1192034.CAP_6816"/>
<accession>A0A017TEX2</accession>
<gene>
    <name evidence="2" type="ORF">CAP_6816</name>
</gene>
<dbReference type="eggNOG" id="COG1366">
    <property type="taxonomic scope" value="Bacteria"/>
</dbReference>
<dbReference type="Pfam" id="PF01740">
    <property type="entry name" value="STAS"/>
    <property type="match status" value="1"/>
</dbReference>
<feature type="domain" description="STAS" evidence="1">
    <location>
        <begin position="262"/>
        <end position="373"/>
    </location>
</feature>
<reference evidence="2 3" key="1">
    <citation type="submission" date="2013-05" db="EMBL/GenBank/DDBJ databases">
        <title>Genome assembly of Chondromyces apiculatus DSM 436.</title>
        <authorList>
            <person name="Sharma G."/>
            <person name="Khatri I."/>
            <person name="Kaur C."/>
            <person name="Mayilraj S."/>
            <person name="Subramanian S."/>
        </authorList>
    </citation>
    <scope>NUCLEOTIDE SEQUENCE [LARGE SCALE GENOMIC DNA]</scope>
    <source>
        <strain evidence="2 3">DSM 436</strain>
    </source>
</reference>
<evidence type="ECO:0000313" key="3">
    <source>
        <dbReference type="Proteomes" id="UP000019678"/>
    </source>
</evidence>
<protein>
    <submittedName>
        <fullName evidence="2">RsbR, positive regulator of sigma-B</fullName>
    </submittedName>
</protein>
<dbReference type="PANTHER" id="PTHR33745:SF1">
    <property type="entry name" value="RSBT ANTAGONIST PROTEIN RSBS"/>
    <property type="match status" value="1"/>
</dbReference>
<name>A0A017TEX2_9BACT</name>
<dbReference type="CDD" id="cd07041">
    <property type="entry name" value="STAS_RsbR_RsbS_like"/>
    <property type="match status" value="1"/>
</dbReference>
<organism evidence="2 3">
    <name type="scientific">Chondromyces apiculatus DSM 436</name>
    <dbReference type="NCBI Taxonomy" id="1192034"/>
    <lineage>
        <taxon>Bacteria</taxon>
        <taxon>Pseudomonadati</taxon>
        <taxon>Myxococcota</taxon>
        <taxon>Polyangia</taxon>
        <taxon>Polyangiales</taxon>
        <taxon>Polyangiaceae</taxon>
        <taxon>Chondromyces</taxon>
    </lineage>
</organism>
<dbReference type="AlphaFoldDB" id="A0A017TEX2"/>
<dbReference type="RefSeq" id="WP_044236526.1">
    <property type="nucleotide sequence ID" value="NZ_ASRX01000006.1"/>
</dbReference>
<dbReference type="PANTHER" id="PTHR33745">
    <property type="entry name" value="RSBT ANTAGONIST PROTEIN RSBS-RELATED"/>
    <property type="match status" value="1"/>
</dbReference>
<comment type="caution">
    <text evidence="2">The sequence shown here is derived from an EMBL/GenBank/DDBJ whole genome shotgun (WGS) entry which is preliminary data.</text>
</comment>
<dbReference type="EMBL" id="ASRX01000006">
    <property type="protein sequence ID" value="EYF07794.1"/>
    <property type="molecule type" value="Genomic_DNA"/>
</dbReference>
<dbReference type="PROSITE" id="PS50801">
    <property type="entry name" value="STAS"/>
    <property type="match status" value="1"/>
</dbReference>
<dbReference type="InterPro" id="IPR036513">
    <property type="entry name" value="STAS_dom_sf"/>
</dbReference>